<sequence>MDANLLLDDRGAATALPEAFTGTVACPTAACTMSAPAVAVPGVLAVAVVPGAGIDAVSFPCAAAATCACCEASRDFSALAPPWEAVDCAAVGIDWADGAACAPPAEAKVVMMALSAALADRIVPACAVPDVMVAALAVPAAAVADDPVELGACVVVTCTGMTVWASIRAGHPCMFWICWPASAAGSLED</sequence>
<dbReference type="AlphaFoldDB" id="A0A371Z532"/>
<proteinExistence type="predicted"/>
<evidence type="ECO:0000313" key="2">
    <source>
        <dbReference type="Proteomes" id="UP000262371"/>
    </source>
</evidence>
<evidence type="ECO:0000313" key="1">
    <source>
        <dbReference type="EMBL" id="RFD21549.1"/>
    </source>
</evidence>
<protein>
    <submittedName>
        <fullName evidence="1">Uncharacterized protein</fullName>
    </submittedName>
</protein>
<gene>
    <name evidence="1" type="ORF">DY926_00140</name>
</gene>
<organism evidence="1 2">
    <name type="scientific">Komagataeibacter melaceti</name>
    <dbReference type="NCBI Taxonomy" id="2766577"/>
    <lineage>
        <taxon>Bacteria</taxon>
        <taxon>Pseudomonadati</taxon>
        <taxon>Pseudomonadota</taxon>
        <taxon>Alphaproteobacteria</taxon>
        <taxon>Acetobacterales</taxon>
        <taxon>Acetobacteraceae</taxon>
        <taxon>Komagataeibacter</taxon>
    </lineage>
</organism>
<reference evidence="1 2" key="1">
    <citation type="submission" date="2018-08" db="EMBL/GenBank/DDBJ databases">
        <title>Komagataeibacter sp. AV 382.</title>
        <authorList>
            <person name="Skraban J."/>
            <person name="Trcek J."/>
        </authorList>
    </citation>
    <scope>NUCLEOTIDE SEQUENCE [LARGE SCALE GENOMIC DNA]</scope>
    <source>
        <strain evidence="1 2">AV 382</strain>
    </source>
</reference>
<dbReference type="Proteomes" id="UP000262371">
    <property type="component" value="Unassembled WGS sequence"/>
</dbReference>
<name>A0A371Z532_9PROT</name>
<dbReference type="EMBL" id="QUWV01000001">
    <property type="protein sequence ID" value="RFD21549.1"/>
    <property type="molecule type" value="Genomic_DNA"/>
</dbReference>
<keyword evidence="2" id="KW-1185">Reference proteome</keyword>
<comment type="caution">
    <text evidence="1">The sequence shown here is derived from an EMBL/GenBank/DDBJ whole genome shotgun (WGS) entry which is preliminary data.</text>
</comment>
<accession>A0A371Z532</accession>